<comment type="caution">
    <text evidence="2">The sequence shown here is derived from an EMBL/GenBank/DDBJ whole genome shotgun (WGS) entry which is preliminary data.</text>
</comment>
<evidence type="ECO:0000256" key="1">
    <source>
        <dbReference type="SAM" id="MobiDB-lite"/>
    </source>
</evidence>
<feature type="region of interest" description="Disordered" evidence="1">
    <location>
        <begin position="70"/>
        <end position="92"/>
    </location>
</feature>
<proteinExistence type="predicted"/>
<evidence type="ECO:0000313" key="3">
    <source>
        <dbReference type="Proteomes" id="UP000789342"/>
    </source>
</evidence>
<reference evidence="2" key="1">
    <citation type="submission" date="2021-06" db="EMBL/GenBank/DDBJ databases">
        <authorList>
            <person name="Kallberg Y."/>
            <person name="Tangrot J."/>
            <person name="Rosling A."/>
        </authorList>
    </citation>
    <scope>NUCLEOTIDE SEQUENCE</scope>
    <source>
        <strain evidence="2">CL551</strain>
    </source>
</reference>
<dbReference type="EMBL" id="CAJVPV010009558">
    <property type="protein sequence ID" value="CAG8642678.1"/>
    <property type="molecule type" value="Genomic_DNA"/>
</dbReference>
<sequence length="92" mass="10249">MPTANDLTPMQDHGKIDDVETKSHRDKKYGVEQAHEAPYLMKDDIVHKRLDIEAINGMACQFQINNPNKDIGASKQTNHPGCGNPNTLHDKG</sequence>
<organism evidence="2 3">
    <name type="scientific">Acaulospora morrowiae</name>
    <dbReference type="NCBI Taxonomy" id="94023"/>
    <lineage>
        <taxon>Eukaryota</taxon>
        <taxon>Fungi</taxon>
        <taxon>Fungi incertae sedis</taxon>
        <taxon>Mucoromycota</taxon>
        <taxon>Glomeromycotina</taxon>
        <taxon>Glomeromycetes</taxon>
        <taxon>Diversisporales</taxon>
        <taxon>Acaulosporaceae</taxon>
        <taxon>Acaulospora</taxon>
    </lineage>
</organism>
<feature type="region of interest" description="Disordered" evidence="1">
    <location>
        <begin position="1"/>
        <end position="31"/>
    </location>
</feature>
<name>A0A9N9H2K6_9GLOM</name>
<dbReference type="AlphaFoldDB" id="A0A9N9H2K6"/>
<accession>A0A9N9H2K6</accession>
<gene>
    <name evidence="2" type="ORF">AMORRO_LOCUS9589</name>
</gene>
<protein>
    <submittedName>
        <fullName evidence="2">13934_t:CDS:1</fullName>
    </submittedName>
</protein>
<keyword evidence="3" id="KW-1185">Reference proteome</keyword>
<feature type="compositionally biased region" description="Basic and acidic residues" evidence="1">
    <location>
        <begin position="12"/>
        <end position="31"/>
    </location>
</feature>
<dbReference type="Proteomes" id="UP000789342">
    <property type="component" value="Unassembled WGS sequence"/>
</dbReference>
<evidence type="ECO:0000313" key="2">
    <source>
        <dbReference type="EMBL" id="CAG8642678.1"/>
    </source>
</evidence>